<dbReference type="SUPFAM" id="SSF141371">
    <property type="entry name" value="PilZ domain-like"/>
    <property type="match status" value="1"/>
</dbReference>
<dbReference type="Pfam" id="PF07238">
    <property type="entry name" value="PilZ"/>
    <property type="match status" value="1"/>
</dbReference>
<name>A0A172ZKF6_9BACL</name>
<dbReference type="KEGG" id="pbv:AR543_18960"/>
<dbReference type="InterPro" id="IPR009875">
    <property type="entry name" value="PilZ_domain"/>
</dbReference>
<evidence type="ECO:0000259" key="1">
    <source>
        <dbReference type="Pfam" id="PF07238"/>
    </source>
</evidence>
<dbReference type="OrthoDB" id="2354159at2"/>
<dbReference type="AlphaFoldDB" id="A0A172ZKF6"/>
<evidence type="ECO:0000313" key="2">
    <source>
        <dbReference type="EMBL" id="ANF97892.1"/>
    </source>
</evidence>
<feature type="domain" description="PilZ" evidence="1">
    <location>
        <begin position="12"/>
        <end position="112"/>
    </location>
</feature>
<dbReference type="RefSeq" id="WP_060535985.1">
    <property type="nucleotide sequence ID" value="NZ_CP013023.1"/>
</dbReference>
<dbReference type="EMBL" id="CP013023">
    <property type="protein sequence ID" value="ANF97892.1"/>
    <property type="molecule type" value="Genomic_DNA"/>
</dbReference>
<protein>
    <recommendedName>
        <fullName evidence="1">PilZ domain-containing protein</fullName>
    </recommendedName>
</protein>
<dbReference type="Gene3D" id="2.40.10.220">
    <property type="entry name" value="predicted glycosyltransferase like domains"/>
    <property type="match status" value="1"/>
</dbReference>
<dbReference type="Proteomes" id="UP000078148">
    <property type="component" value="Chromosome"/>
</dbReference>
<accession>A0A172ZKF6</accession>
<organism evidence="2 3">
    <name type="scientific">Paenibacillus bovis</name>
    <dbReference type="NCBI Taxonomy" id="1616788"/>
    <lineage>
        <taxon>Bacteria</taxon>
        <taxon>Bacillati</taxon>
        <taxon>Bacillota</taxon>
        <taxon>Bacilli</taxon>
        <taxon>Bacillales</taxon>
        <taxon>Paenibacillaceae</taxon>
        <taxon>Paenibacillus</taxon>
    </lineage>
</organism>
<evidence type="ECO:0000313" key="3">
    <source>
        <dbReference type="Proteomes" id="UP000078148"/>
    </source>
</evidence>
<reference evidence="3" key="1">
    <citation type="submission" date="2015-10" db="EMBL/GenBank/DDBJ databases">
        <title>Genome of Paenibacillus bovis sp. nov.</title>
        <authorList>
            <person name="Wu Z."/>
            <person name="Gao C."/>
            <person name="Liu Z."/>
            <person name="Zheng H."/>
        </authorList>
    </citation>
    <scope>NUCLEOTIDE SEQUENCE [LARGE SCALE GENOMIC DNA]</scope>
    <source>
        <strain evidence="3">BD3526</strain>
    </source>
</reference>
<proteinExistence type="predicted"/>
<gene>
    <name evidence="2" type="ORF">AR543_18960</name>
</gene>
<keyword evidence="3" id="KW-1185">Reference proteome</keyword>
<reference evidence="2 3" key="2">
    <citation type="journal article" date="2016" name="Int. J. Syst. Evol. Microbiol.">
        <title>Paenibacillus bovis sp. nov., isolated from raw yak (Bos grunniens) milk.</title>
        <authorList>
            <person name="Gao C."/>
            <person name="Han J."/>
            <person name="Liu Z."/>
            <person name="Xu X."/>
            <person name="Hang F."/>
            <person name="Wu Z."/>
        </authorList>
    </citation>
    <scope>NUCLEOTIDE SEQUENCE [LARGE SCALE GENOMIC DNA]</scope>
    <source>
        <strain evidence="2 3">BD3526</strain>
    </source>
</reference>
<dbReference type="GO" id="GO:0035438">
    <property type="term" value="F:cyclic-di-GMP binding"/>
    <property type="evidence" value="ECO:0007669"/>
    <property type="project" value="InterPro"/>
</dbReference>
<sequence length="126" mass="14637">MITHNRRKTPFRYVLKEPVPFALHILQVNGKNVHSKPIQALLLDLSSAGCRLSVPVDIQADHQEIRVSIHMLLHEEPLYLEGRLKWNRTESGRYHYGVEIEFPPNGRDQLLRELRILASKNKIIIT</sequence>